<dbReference type="RefSeq" id="WP_146790176.1">
    <property type="nucleotide sequence ID" value="NZ_VOLT01000010.1"/>
</dbReference>
<keyword evidence="1" id="KW-0472">Membrane</keyword>
<organism evidence="2 3">
    <name type="scientific">Colwellia demingiae</name>
    <dbReference type="NCBI Taxonomy" id="89401"/>
    <lineage>
        <taxon>Bacteria</taxon>
        <taxon>Pseudomonadati</taxon>
        <taxon>Pseudomonadota</taxon>
        <taxon>Gammaproteobacteria</taxon>
        <taxon>Alteromonadales</taxon>
        <taxon>Colwelliaceae</taxon>
        <taxon>Colwellia</taxon>
    </lineage>
</organism>
<keyword evidence="3" id="KW-1185">Reference proteome</keyword>
<sequence>MSLHRKSRKYHKWLMLFVGLQLLTWSVTGTYMVLMDIDYIHGDTLVAKNKQRLTPEQVGYSFSELMNDHNKASNVKLGLLLNQTVYRFNDGDQKVLLSALDGQQLSPINEQLATSIAKDNYINTKTTVINVQLITVNPPRELSSRHLPAWRIDFDDFASPSFYISANSGQLVTKRHSYWRIFDWMFAFHVMDYIDEEADNKLLLVFTVLAFIASIFGLVLTYFRLMPQQKKRNSKVDNDLNKEVVDEKA</sequence>
<dbReference type="Proteomes" id="UP000321822">
    <property type="component" value="Unassembled WGS sequence"/>
</dbReference>
<proteinExistence type="predicted"/>
<dbReference type="OrthoDB" id="9806195at2"/>
<name>A0A5C6Q9J0_9GAMM</name>
<keyword evidence="1" id="KW-0812">Transmembrane</keyword>
<feature type="transmembrane region" description="Helical" evidence="1">
    <location>
        <begin position="202"/>
        <end position="225"/>
    </location>
</feature>
<reference evidence="2 3" key="1">
    <citation type="submission" date="2019-07" db="EMBL/GenBank/DDBJ databases">
        <title>Genomes of sea-ice associated Colwellia species.</title>
        <authorList>
            <person name="Bowman J.P."/>
        </authorList>
    </citation>
    <scope>NUCLEOTIDE SEQUENCE [LARGE SCALE GENOMIC DNA]</scope>
    <source>
        <strain evidence="2 3">ACAM 459</strain>
    </source>
</reference>
<evidence type="ECO:0000313" key="2">
    <source>
        <dbReference type="EMBL" id="TWX65549.1"/>
    </source>
</evidence>
<dbReference type="EMBL" id="VOLT01000010">
    <property type="protein sequence ID" value="TWX65549.1"/>
    <property type="molecule type" value="Genomic_DNA"/>
</dbReference>
<evidence type="ECO:0000313" key="3">
    <source>
        <dbReference type="Proteomes" id="UP000321822"/>
    </source>
</evidence>
<evidence type="ECO:0000256" key="1">
    <source>
        <dbReference type="SAM" id="Phobius"/>
    </source>
</evidence>
<accession>A0A5C6Q9J0</accession>
<gene>
    <name evidence="2" type="ORF">ESZ36_17250</name>
</gene>
<comment type="caution">
    <text evidence="2">The sequence shown here is derived from an EMBL/GenBank/DDBJ whole genome shotgun (WGS) entry which is preliminary data.</text>
</comment>
<dbReference type="AlphaFoldDB" id="A0A5C6Q9J0"/>
<keyword evidence="1" id="KW-1133">Transmembrane helix</keyword>
<protein>
    <submittedName>
        <fullName evidence="2">PepSY domain-containing protein</fullName>
    </submittedName>
</protein>